<evidence type="ECO:0000256" key="6">
    <source>
        <dbReference type="ARBA" id="ARBA00022989"/>
    </source>
</evidence>
<dbReference type="Proteomes" id="UP001519342">
    <property type="component" value="Unassembled WGS sequence"/>
</dbReference>
<feature type="transmembrane region" description="Helical" evidence="8">
    <location>
        <begin position="290"/>
        <end position="308"/>
    </location>
</feature>
<comment type="subcellular location">
    <subcellularLocation>
        <location evidence="1">Cell membrane</location>
        <topology evidence="1">Multi-pass membrane protein</topology>
    </subcellularLocation>
</comment>
<dbReference type="Pfam" id="PF03547">
    <property type="entry name" value="Mem_trans"/>
    <property type="match status" value="1"/>
</dbReference>
<accession>A0ABS4G9Q6</accession>
<keyword evidence="3" id="KW-0813">Transport</keyword>
<comment type="caution">
    <text evidence="9">The sequence shown here is derived from an EMBL/GenBank/DDBJ whole genome shotgun (WGS) entry which is preliminary data.</text>
</comment>
<evidence type="ECO:0000256" key="4">
    <source>
        <dbReference type="ARBA" id="ARBA00022475"/>
    </source>
</evidence>
<feature type="transmembrane region" description="Helical" evidence="8">
    <location>
        <begin position="67"/>
        <end position="88"/>
    </location>
</feature>
<feature type="transmembrane region" description="Helical" evidence="8">
    <location>
        <begin position="128"/>
        <end position="150"/>
    </location>
</feature>
<sequence>MDITIILNNILTLFLLILVGFIAGKSGAVSKDATGYLSDILMKVALPATIFLSISGTYSEGILMDSLKIAVLTFIIHSSCILISLFYTKAMKIPEKDRGVWVFVSTFSNNGFMGFPIAYAILGKEGLFLASISNTVFNVLIFSVGIKLIAMGHESSKGINIKKLFLNNNNIAIFLGIIFYLTQASLPQPIQSSLSYMGNVTTPLSMFLVGLSISSSRVRDMFNDYKLYFLCAVRLLIAPLLAIIAMRFIPFGSMSLVPKVMAIVLAMPAPSVTAIIAEQYNGNKELASKVVFLTSILSIVTIPVILMFI</sequence>
<dbReference type="Gene3D" id="1.20.1530.20">
    <property type="match status" value="1"/>
</dbReference>
<keyword evidence="6 8" id="KW-1133">Transmembrane helix</keyword>
<evidence type="ECO:0000256" key="3">
    <source>
        <dbReference type="ARBA" id="ARBA00022448"/>
    </source>
</evidence>
<dbReference type="EMBL" id="JAGGKS010000001">
    <property type="protein sequence ID" value="MBP1924407.1"/>
    <property type="molecule type" value="Genomic_DNA"/>
</dbReference>
<evidence type="ECO:0000313" key="10">
    <source>
        <dbReference type="Proteomes" id="UP001519342"/>
    </source>
</evidence>
<gene>
    <name evidence="9" type="ORF">J2Z76_000260</name>
</gene>
<organism evidence="9 10">
    <name type="scientific">Sedimentibacter acidaminivorans</name>
    <dbReference type="NCBI Taxonomy" id="913099"/>
    <lineage>
        <taxon>Bacteria</taxon>
        <taxon>Bacillati</taxon>
        <taxon>Bacillota</taxon>
        <taxon>Tissierellia</taxon>
        <taxon>Sedimentibacter</taxon>
    </lineage>
</organism>
<protein>
    <submittedName>
        <fullName evidence="9">Permease</fullName>
    </submittedName>
</protein>
<feature type="transmembrane region" description="Helical" evidence="8">
    <location>
        <begin position="260"/>
        <end position="278"/>
    </location>
</feature>
<feature type="transmembrane region" description="Helical" evidence="8">
    <location>
        <begin position="100"/>
        <end position="122"/>
    </location>
</feature>
<evidence type="ECO:0000256" key="1">
    <source>
        <dbReference type="ARBA" id="ARBA00004651"/>
    </source>
</evidence>
<dbReference type="PANTHER" id="PTHR36838:SF1">
    <property type="entry name" value="SLR1864 PROTEIN"/>
    <property type="match status" value="1"/>
</dbReference>
<keyword evidence="5 8" id="KW-0812">Transmembrane</keyword>
<dbReference type="InterPro" id="IPR038770">
    <property type="entry name" value="Na+/solute_symporter_sf"/>
</dbReference>
<evidence type="ECO:0000256" key="8">
    <source>
        <dbReference type="SAM" id="Phobius"/>
    </source>
</evidence>
<comment type="similarity">
    <text evidence="2">Belongs to the auxin efflux carrier (TC 2.A.69) family.</text>
</comment>
<dbReference type="PANTHER" id="PTHR36838">
    <property type="entry name" value="AUXIN EFFLUX CARRIER FAMILY PROTEIN"/>
    <property type="match status" value="1"/>
</dbReference>
<feature type="transmembrane region" description="Helical" evidence="8">
    <location>
        <begin position="227"/>
        <end position="248"/>
    </location>
</feature>
<keyword evidence="10" id="KW-1185">Reference proteome</keyword>
<keyword evidence="4" id="KW-1003">Cell membrane</keyword>
<dbReference type="InterPro" id="IPR004776">
    <property type="entry name" value="Mem_transp_PIN-like"/>
</dbReference>
<dbReference type="RefSeq" id="WP_209510171.1">
    <property type="nucleotide sequence ID" value="NZ_JAGGKS010000001.1"/>
</dbReference>
<feature type="transmembrane region" description="Helical" evidence="8">
    <location>
        <begin position="171"/>
        <end position="190"/>
    </location>
</feature>
<reference evidence="9 10" key="1">
    <citation type="submission" date="2021-03" db="EMBL/GenBank/DDBJ databases">
        <title>Genomic Encyclopedia of Type Strains, Phase IV (KMG-IV): sequencing the most valuable type-strain genomes for metagenomic binning, comparative biology and taxonomic classification.</title>
        <authorList>
            <person name="Goeker M."/>
        </authorList>
    </citation>
    <scope>NUCLEOTIDE SEQUENCE [LARGE SCALE GENOMIC DNA]</scope>
    <source>
        <strain evidence="9 10">DSM 24004</strain>
    </source>
</reference>
<evidence type="ECO:0000256" key="5">
    <source>
        <dbReference type="ARBA" id="ARBA00022692"/>
    </source>
</evidence>
<evidence type="ECO:0000256" key="2">
    <source>
        <dbReference type="ARBA" id="ARBA00010145"/>
    </source>
</evidence>
<name>A0ABS4G9Q6_9FIRM</name>
<feature type="transmembrane region" description="Helical" evidence="8">
    <location>
        <begin position="196"/>
        <end position="215"/>
    </location>
</feature>
<feature type="transmembrane region" description="Helical" evidence="8">
    <location>
        <begin position="6"/>
        <end position="24"/>
    </location>
</feature>
<keyword evidence="7 8" id="KW-0472">Membrane</keyword>
<evidence type="ECO:0000313" key="9">
    <source>
        <dbReference type="EMBL" id="MBP1924407.1"/>
    </source>
</evidence>
<evidence type="ECO:0000256" key="7">
    <source>
        <dbReference type="ARBA" id="ARBA00023136"/>
    </source>
</evidence>
<proteinExistence type="inferred from homology"/>